<name>A0ABQ4D3R9_9ACTN</name>
<organism evidence="2 3">
    <name type="scientific">Asanoa siamensis</name>
    <dbReference type="NCBI Taxonomy" id="926357"/>
    <lineage>
        <taxon>Bacteria</taxon>
        <taxon>Bacillati</taxon>
        <taxon>Actinomycetota</taxon>
        <taxon>Actinomycetes</taxon>
        <taxon>Micromonosporales</taxon>
        <taxon>Micromonosporaceae</taxon>
        <taxon>Asanoa</taxon>
    </lineage>
</organism>
<evidence type="ECO:0000313" key="2">
    <source>
        <dbReference type="EMBL" id="GIF78179.1"/>
    </source>
</evidence>
<dbReference type="Proteomes" id="UP000604117">
    <property type="component" value="Unassembled WGS sequence"/>
</dbReference>
<feature type="region of interest" description="Disordered" evidence="1">
    <location>
        <begin position="119"/>
        <end position="138"/>
    </location>
</feature>
<accession>A0ABQ4D3R9</accession>
<evidence type="ECO:0000313" key="3">
    <source>
        <dbReference type="Proteomes" id="UP000604117"/>
    </source>
</evidence>
<proteinExistence type="predicted"/>
<protein>
    <submittedName>
        <fullName evidence="2">Uncharacterized protein</fullName>
    </submittedName>
</protein>
<sequence length="138" mass="14090">MAGGWGWCGQGLLGVDPASPPGRCYGWPGATGRRGQRLRDVERAIAAGCCSQVAGGVVRRSRGREKNSSADRVPLYVDDHAGRDGSGLTAVGGEVCDTCAAGFPRLTIAITAAEVEAVRASRSPDAGAGVRRGGHGSR</sequence>
<comment type="caution">
    <text evidence="2">The sequence shown here is derived from an EMBL/GenBank/DDBJ whole genome shotgun (WGS) entry which is preliminary data.</text>
</comment>
<reference evidence="2 3" key="1">
    <citation type="submission" date="2021-01" db="EMBL/GenBank/DDBJ databases">
        <title>Whole genome shotgun sequence of Asanoa siamensis NBRC 107932.</title>
        <authorList>
            <person name="Komaki H."/>
            <person name="Tamura T."/>
        </authorList>
    </citation>
    <scope>NUCLEOTIDE SEQUENCE [LARGE SCALE GENOMIC DNA]</scope>
    <source>
        <strain evidence="2 3">NBRC 107932</strain>
    </source>
</reference>
<gene>
    <name evidence="2" type="ORF">Asi02nite_76970</name>
</gene>
<evidence type="ECO:0000256" key="1">
    <source>
        <dbReference type="SAM" id="MobiDB-lite"/>
    </source>
</evidence>
<keyword evidence="3" id="KW-1185">Reference proteome</keyword>
<dbReference type="EMBL" id="BONE01000122">
    <property type="protein sequence ID" value="GIF78179.1"/>
    <property type="molecule type" value="Genomic_DNA"/>
</dbReference>